<organism evidence="2 3">
    <name type="scientific">Klenkia soli</name>
    <dbReference type="NCBI Taxonomy" id="1052260"/>
    <lineage>
        <taxon>Bacteria</taxon>
        <taxon>Bacillati</taxon>
        <taxon>Actinomycetota</taxon>
        <taxon>Actinomycetes</taxon>
        <taxon>Geodermatophilales</taxon>
        <taxon>Geodermatophilaceae</taxon>
        <taxon>Klenkia</taxon>
    </lineage>
</organism>
<accession>A0A1H0GDF9</accession>
<feature type="region of interest" description="Disordered" evidence="1">
    <location>
        <begin position="1"/>
        <end position="20"/>
    </location>
</feature>
<evidence type="ECO:0000313" key="2">
    <source>
        <dbReference type="EMBL" id="SDO04894.1"/>
    </source>
</evidence>
<evidence type="ECO:0000313" key="3">
    <source>
        <dbReference type="Proteomes" id="UP000199088"/>
    </source>
</evidence>
<reference evidence="3" key="1">
    <citation type="submission" date="2016-10" db="EMBL/GenBank/DDBJ databases">
        <authorList>
            <person name="Varghese N."/>
            <person name="Submissions S."/>
        </authorList>
    </citation>
    <scope>NUCLEOTIDE SEQUENCE [LARGE SCALE GENOMIC DNA]</scope>
    <source>
        <strain evidence="3">DSM 45843</strain>
    </source>
</reference>
<dbReference type="STRING" id="1052260.SAMN05660199_01208"/>
<dbReference type="Proteomes" id="UP000199088">
    <property type="component" value="Unassembled WGS sequence"/>
</dbReference>
<name>A0A1H0GDF9_9ACTN</name>
<proteinExistence type="predicted"/>
<dbReference type="OrthoDB" id="5192049at2"/>
<dbReference type="AlphaFoldDB" id="A0A1H0GDF9"/>
<sequence length="177" mass="18718">MASPEPPAPRRARRSTTRTVRPEDVGALVRVLSALQVHLLSGDLPPQLTTSLSGHLTTAGLLAPGATPADLLLALDDLAGRLRSGGAPVEVSGETRHLVGFPTREQADAFVLGVTRRAGDEVEGPVAAEVGRWVGDVRWQVTVRVTERPMTPAFDARIAWLHALADAHAGHLGGWEA</sequence>
<dbReference type="EMBL" id="FNIR01000003">
    <property type="protein sequence ID" value="SDO04894.1"/>
    <property type="molecule type" value="Genomic_DNA"/>
</dbReference>
<keyword evidence="3" id="KW-1185">Reference proteome</keyword>
<gene>
    <name evidence="2" type="ORF">SAMN05660199_01208</name>
</gene>
<dbReference type="RefSeq" id="WP_091241456.1">
    <property type="nucleotide sequence ID" value="NZ_FNIR01000003.1"/>
</dbReference>
<evidence type="ECO:0000256" key="1">
    <source>
        <dbReference type="SAM" id="MobiDB-lite"/>
    </source>
</evidence>
<protein>
    <submittedName>
        <fullName evidence="2">Uncharacterized protein</fullName>
    </submittedName>
</protein>